<dbReference type="PANTHER" id="PTHR33420:SF14">
    <property type="entry name" value="TYPE 1 FIMBRIN D-MANNOSE SPECIFIC ADHESIN"/>
    <property type="match status" value="1"/>
</dbReference>
<dbReference type="Gene3D" id="2.60.40.1090">
    <property type="entry name" value="Fimbrial-type adhesion domain"/>
    <property type="match status" value="1"/>
</dbReference>
<dbReference type="AlphaFoldDB" id="A0A454JNH6"/>
<dbReference type="InterPro" id="IPR008966">
    <property type="entry name" value="Adhesion_dom_sf"/>
</dbReference>
<organism evidence="5 6">
    <name type="scientific">Aquitalea palustris</name>
    <dbReference type="NCBI Taxonomy" id="2480983"/>
    <lineage>
        <taxon>Bacteria</taxon>
        <taxon>Pseudomonadati</taxon>
        <taxon>Pseudomonadota</taxon>
        <taxon>Betaproteobacteria</taxon>
        <taxon>Neisseriales</taxon>
        <taxon>Chromobacteriaceae</taxon>
        <taxon>Aquitalea</taxon>
    </lineage>
</organism>
<keyword evidence="6" id="KW-1185">Reference proteome</keyword>
<dbReference type="GO" id="GO:0009289">
    <property type="term" value="C:pilus"/>
    <property type="evidence" value="ECO:0007669"/>
    <property type="project" value="UniProtKB-SubCell"/>
</dbReference>
<evidence type="ECO:0000313" key="5">
    <source>
        <dbReference type="EMBL" id="RMD01791.1"/>
    </source>
</evidence>
<evidence type="ECO:0000313" key="6">
    <source>
        <dbReference type="Proteomes" id="UP000274139"/>
    </source>
</evidence>
<protein>
    <submittedName>
        <fullName evidence="5">Type 1 fimbrial protein</fullName>
    </submittedName>
</protein>
<accession>A0A454JNH6</accession>
<keyword evidence="3" id="KW-0281">Fimbrium</keyword>
<dbReference type="InterPro" id="IPR036937">
    <property type="entry name" value="Adhesion_dom_fimbrial_sf"/>
</dbReference>
<evidence type="ECO:0000259" key="4">
    <source>
        <dbReference type="Pfam" id="PF00419"/>
    </source>
</evidence>
<dbReference type="EMBL" id="RFAR01000004">
    <property type="protein sequence ID" value="RMD01791.1"/>
    <property type="molecule type" value="Genomic_DNA"/>
</dbReference>
<dbReference type="InterPro" id="IPR050263">
    <property type="entry name" value="Bact_Fimbrial_Adh_Pro"/>
</dbReference>
<dbReference type="Gene3D" id="2.60.40.3310">
    <property type="match status" value="1"/>
</dbReference>
<comment type="subcellular location">
    <subcellularLocation>
        <location evidence="1">Fimbrium</location>
    </subcellularLocation>
</comment>
<evidence type="ECO:0000256" key="2">
    <source>
        <dbReference type="ARBA" id="ARBA00006671"/>
    </source>
</evidence>
<name>A0A454JNH6_9NEIS</name>
<gene>
    <name evidence="5" type="ORF">EAY64_01555</name>
</gene>
<dbReference type="Pfam" id="PF00419">
    <property type="entry name" value="Fimbrial"/>
    <property type="match status" value="1"/>
</dbReference>
<dbReference type="Proteomes" id="UP000274139">
    <property type="component" value="Unassembled WGS sequence"/>
</dbReference>
<proteinExistence type="inferred from homology"/>
<evidence type="ECO:0000256" key="1">
    <source>
        <dbReference type="ARBA" id="ARBA00004561"/>
    </source>
</evidence>
<evidence type="ECO:0000256" key="3">
    <source>
        <dbReference type="ARBA" id="ARBA00023263"/>
    </source>
</evidence>
<dbReference type="PANTHER" id="PTHR33420">
    <property type="entry name" value="FIMBRIAL SUBUNIT ELFA-RELATED"/>
    <property type="match status" value="1"/>
</dbReference>
<dbReference type="InterPro" id="IPR000259">
    <property type="entry name" value="Adhesion_dom_fimbrial"/>
</dbReference>
<feature type="domain" description="Fimbrial-type adhesion" evidence="4">
    <location>
        <begin position="151"/>
        <end position="294"/>
    </location>
</feature>
<dbReference type="SUPFAM" id="SSF49401">
    <property type="entry name" value="Bacterial adhesins"/>
    <property type="match status" value="1"/>
</dbReference>
<sequence length="294" mass="31608">MSAKVKQFNCSGLPAGNAHVYGIYTMGNYVTTINGRRVYSTNIPGIGYAVGVDGSIFDSYGTHSCMTPTPGWIGEPDGRYDNEPYSPNNFFSCSSSLVSSYSATFYLQFYKISHPVGSGRLDLSNQIYSAAYFSPSTGIIYGKLPLITIPSDVINTSCTSSVSPNPVNLPTINTGQLPWLNSTAGNTTFNINTTCQNTTNLYVTFTDKNNTSQTGSILTPDNSSTTKGLGMQLSYNSNIVHYGPDAVGSGNTNQFFLRTFSGQQSFPFSVSYIRTGAIMAGTLATTATFTFSYQ</sequence>
<dbReference type="GO" id="GO:0043709">
    <property type="term" value="P:cell adhesion involved in single-species biofilm formation"/>
    <property type="evidence" value="ECO:0007669"/>
    <property type="project" value="TreeGrafter"/>
</dbReference>
<comment type="similarity">
    <text evidence="2">Belongs to the fimbrial protein family.</text>
</comment>
<reference evidence="5 6" key="1">
    <citation type="submission" date="2018-10" db="EMBL/GenBank/DDBJ databases">
        <title>Draft genome sequence of Aquitalea MWU14-2217 isolated from a wild cranberry bog in Provincetown, Massachusetts.</title>
        <authorList>
            <person name="Ebadzadsahrai G."/>
            <person name="Soby S."/>
        </authorList>
    </citation>
    <scope>NUCLEOTIDE SEQUENCE [LARGE SCALE GENOMIC DNA]</scope>
    <source>
        <strain evidence="5 6">MWU14-2217</strain>
    </source>
</reference>
<comment type="caution">
    <text evidence="5">The sequence shown here is derived from an EMBL/GenBank/DDBJ whole genome shotgun (WGS) entry which is preliminary data.</text>
</comment>